<name>A0A6C0C6H8_9ZZZZ</name>
<dbReference type="EMBL" id="MN739352">
    <property type="protein sequence ID" value="QHS99946.1"/>
    <property type="molecule type" value="Genomic_DNA"/>
</dbReference>
<evidence type="ECO:0000313" key="1">
    <source>
        <dbReference type="EMBL" id="QHS99946.1"/>
    </source>
</evidence>
<protein>
    <submittedName>
        <fullName evidence="1">Uncharacterized protein</fullName>
    </submittedName>
</protein>
<accession>A0A6C0C6H8</accession>
<proteinExistence type="predicted"/>
<reference evidence="1" key="1">
    <citation type="journal article" date="2020" name="Nature">
        <title>Giant virus diversity and host interactions through global metagenomics.</title>
        <authorList>
            <person name="Schulz F."/>
            <person name="Roux S."/>
            <person name="Paez-Espino D."/>
            <person name="Jungbluth S."/>
            <person name="Walsh D.A."/>
            <person name="Denef V.J."/>
            <person name="McMahon K.D."/>
            <person name="Konstantinidis K.T."/>
            <person name="Eloe-Fadrosh E.A."/>
            <person name="Kyrpides N.C."/>
            <person name="Woyke T."/>
        </authorList>
    </citation>
    <scope>NUCLEOTIDE SEQUENCE</scope>
    <source>
        <strain evidence="1">GVMAG-M-3300020192-26</strain>
    </source>
</reference>
<dbReference type="AlphaFoldDB" id="A0A6C0C6H8"/>
<sequence>MDCFLNVLDSLDEYYGRITILTANDVSKMRENSALVRAGRIDVIIEIPSCTNQILSMLQFYFKDFDPSNTVLDKSIVITPAQLTQLIHTLNDSNKIVVAINKHVNFAKVNLEVMNSICYENVTVEDQDNGDLPLQNLSGEMSECMNKNRHQLSYERRIKNMTNKLIIYDMKIKKRLEILDKATEPDRIEYDRWLLEKRALEIRLSKVTSQSEIYERTLSMRKN</sequence>
<organism evidence="1">
    <name type="scientific">viral metagenome</name>
    <dbReference type="NCBI Taxonomy" id="1070528"/>
    <lineage>
        <taxon>unclassified sequences</taxon>
        <taxon>metagenomes</taxon>
        <taxon>organismal metagenomes</taxon>
    </lineage>
</organism>